<reference evidence="2 3" key="1">
    <citation type="submission" date="2020-08" db="EMBL/GenBank/DDBJ databases">
        <title>Sequencing the genomes of 1000 actinobacteria strains.</title>
        <authorList>
            <person name="Klenk H.-P."/>
        </authorList>
    </citation>
    <scope>NUCLEOTIDE SEQUENCE [LARGE SCALE GENOMIC DNA]</scope>
    <source>
        <strain evidence="2 3">DSM 45584</strain>
    </source>
</reference>
<gene>
    <name evidence="2" type="ORF">BJ970_001644</name>
</gene>
<proteinExistence type="predicted"/>
<dbReference type="AlphaFoldDB" id="A0A840Q2E9"/>
<dbReference type="Proteomes" id="UP000584374">
    <property type="component" value="Unassembled WGS sequence"/>
</dbReference>
<evidence type="ECO:0000256" key="1">
    <source>
        <dbReference type="SAM" id="Phobius"/>
    </source>
</evidence>
<keyword evidence="1" id="KW-0472">Membrane</keyword>
<keyword evidence="3" id="KW-1185">Reference proteome</keyword>
<dbReference type="RefSeq" id="WP_246470768.1">
    <property type="nucleotide sequence ID" value="NZ_JACHIW010000001.1"/>
</dbReference>
<evidence type="ECO:0008006" key="4">
    <source>
        <dbReference type="Google" id="ProtNLM"/>
    </source>
</evidence>
<dbReference type="InterPro" id="IPR036259">
    <property type="entry name" value="MFS_trans_sf"/>
</dbReference>
<organism evidence="2 3">
    <name type="scientific">Saccharopolyspora phatthalungensis</name>
    <dbReference type="NCBI Taxonomy" id="664693"/>
    <lineage>
        <taxon>Bacteria</taxon>
        <taxon>Bacillati</taxon>
        <taxon>Actinomycetota</taxon>
        <taxon>Actinomycetes</taxon>
        <taxon>Pseudonocardiales</taxon>
        <taxon>Pseudonocardiaceae</taxon>
        <taxon>Saccharopolyspora</taxon>
    </lineage>
</organism>
<accession>A0A840Q2E9</accession>
<feature type="transmembrane region" description="Helical" evidence="1">
    <location>
        <begin position="23"/>
        <end position="48"/>
    </location>
</feature>
<comment type="caution">
    <text evidence="2">The sequence shown here is derived from an EMBL/GenBank/DDBJ whole genome shotgun (WGS) entry which is preliminary data.</text>
</comment>
<protein>
    <recommendedName>
        <fullName evidence="4">MFS transporter</fullName>
    </recommendedName>
</protein>
<name>A0A840Q2E9_9PSEU</name>
<evidence type="ECO:0000313" key="3">
    <source>
        <dbReference type="Proteomes" id="UP000584374"/>
    </source>
</evidence>
<keyword evidence="1" id="KW-0812">Transmembrane</keyword>
<evidence type="ECO:0000313" key="2">
    <source>
        <dbReference type="EMBL" id="MBB5154110.1"/>
    </source>
</evidence>
<dbReference type="SUPFAM" id="SSF103473">
    <property type="entry name" value="MFS general substrate transporter"/>
    <property type="match status" value="1"/>
</dbReference>
<dbReference type="EMBL" id="JACHIW010000001">
    <property type="protein sequence ID" value="MBB5154110.1"/>
    <property type="molecule type" value="Genomic_DNA"/>
</dbReference>
<sequence>MTLGSAAKTTAGTAARTRIHRAWWVAAVSALAIIGAGACATTAGLLVTPLYHEFGWSRGTIGVAVSVNMALYG</sequence>
<keyword evidence="1" id="KW-1133">Transmembrane helix</keyword>